<feature type="domain" description="DZANK-type" evidence="3">
    <location>
        <begin position="616"/>
        <end position="669"/>
    </location>
</feature>
<dbReference type="EMBL" id="KF900498">
    <property type="protein sequence ID" value="AIE97115.1"/>
    <property type="molecule type" value="Genomic_DNA"/>
</dbReference>
<dbReference type="InterPro" id="IPR025874">
    <property type="entry name" value="DZR"/>
</dbReference>
<dbReference type="Pfam" id="PF01602">
    <property type="entry name" value="Adaptin_N"/>
    <property type="match status" value="1"/>
</dbReference>
<feature type="domain" description="Clathrin/coatomer adaptor adaptin-like N-terminal" evidence="1">
    <location>
        <begin position="38"/>
        <end position="342"/>
    </location>
</feature>
<feature type="domain" description="CARDB" evidence="2">
    <location>
        <begin position="474"/>
        <end position="550"/>
    </location>
</feature>
<dbReference type="SUPFAM" id="SSF48371">
    <property type="entry name" value="ARM repeat"/>
    <property type="match status" value="1"/>
</dbReference>
<dbReference type="Gene3D" id="2.60.40.10">
    <property type="entry name" value="Immunoglobulins"/>
    <property type="match status" value="1"/>
</dbReference>
<protein>
    <recommendedName>
        <fullName evidence="5">DZANK-type domain-containing protein</fullName>
    </recommendedName>
</protein>
<proteinExistence type="predicted"/>
<organism evidence="4">
    <name type="scientific">uncultured marine group II/III euryarchaeote AD1000_91_C10</name>
    <dbReference type="NCBI Taxonomy" id="1457825"/>
    <lineage>
        <taxon>Archaea</taxon>
        <taxon>Methanobacteriati</taxon>
        <taxon>Methanobacteriota</taxon>
        <taxon>environmental samples</taxon>
    </lineage>
</organism>
<dbReference type="InterPro" id="IPR016024">
    <property type="entry name" value="ARM-type_fold"/>
</dbReference>
<dbReference type="GO" id="GO:0016192">
    <property type="term" value="P:vesicle-mediated transport"/>
    <property type="evidence" value="ECO:0007669"/>
    <property type="project" value="InterPro"/>
</dbReference>
<dbReference type="AlphaFoldDB" id="A0A075FZ98"/>
<dbReference type="InterPro" id="IPR002553">
    <property type="entry name" value="Clathrin/coatomer_adapt-like_N"/>
</dbReference>
<dbReference type="GO" id="GO:0030117">
    <property type="term" value="C:membrane coat"/>
    <property type="evidence" value="ECO:0007669"/>
    <property type="project" value="InterPro"/>
</dbReference>
<evidence type="ECO:0000313" key="4">
    <source>
        <dbReference type="EMBL" id="AIE97115.1"/>
    </source>
</evidence>
<evidence type="ECO:0008006" key="5">
    <source>
        <dbReference type="Google" id="ProtNLM"/>
    </source>
</evidence>
<evidence type="ECO:0000259" key="1">
    <source>
        <dbReference type="Pfam" id="PF01602"/>
    </source>
</evidence>
<accession>A0A075FZ98</accession>
<evidence type="ECO:0000259" key="2">
    <source>
        <dbReference type="Pfam" id="PF07705"/>
    </source>
</evidence>
<dbReference type="InterPro" id="IPR011635">
    <property type="entry name" value="CARDB"/>
</dbReference>
<evidence type="ECO:0000259" key="3">
    <source>
        <dbReference type="Pfam" id="PF12773"/>
    </source>
</evidence>
<dbReference type="InterPro" id="IPR011989">
    <property type="entry name" value="ARM-like"/>
</dbReference>
<dbReference type="InterPro" id="IPR013783">
    <property type="entry name" value="Ig-like_fold"/>
</dbReference>
<dbReference type="Pfam" id="PF07705">
    <property type="entry name" value="CARDB"/>
    <property type="match status" value="1"/>
</dbReference>
<dbReference type="Gene3D" id="1.25.10.10">
    <property type="entry name" value="Leucine-rich Repeat Variant"/>
    <property type="match status" value="2"/>
</dbReference>
<name>A0A075FZ98_9EURY</name>
<reference evidence="4" key="1">
    <citation type="journal article" date="2014" name="Genome Biol. Evol.">
        <title>Pangenome evidence for extensive interdomain horizontal transfer affecting lineage core and shell genes in uncultured planktonic thaumarchaeota and euryarchaeota.</title>
        <authorList>
            <person name="Deschamps P."/>
            <person name="Zivanovic Y."/>
            <person name="Moreira D."/>
            <person name="Rodriguez-Valera F."/>
            <person name="Lopez-Garcia P."/>
        </authorList>
    </citation>
    <scope>NUCLEOTIDE SEQUENCE</scope>
</reference>
<sequence>MVVGGFGSRIRKARYAPHIERCLEEFVSEVPERKIEILQELSDLVIDSLVASYLEDILQFTVDSSPLVRHQCLTLLSELFDRDSESFDRYMKDIASLSTDKHTQSREAALELVAKASKKNPKEIEKYISNIIKSMTLYDDESAKKYGVIFTALSKVNPRKTLQILRKTIANKNENVMKNSLRIINIISKKKPKLTSNLIKDISSLFESENEQIYSEVSNTLIILTKGNEEKVGIKISLIIKNSLNYNGNAKIELMKVGAEIAKTNPSSLRKAIPRLSKELKSQRWEIREEAAKLIGEIGEDNVELVKECVPGLDRLKNDGDDLVRNAAVRALELININALESVKIMKGADALESAKSVLKTARKMKLNIEEPLVFLKKAKIAFKEGKYNECVEFSKKAEKIARNVEDEGAQVRTHIETIKIKIKNARREGVGVSAAIKNIKEARVLLNKRRFSEAKIKADDALRAVKSTVKGARPDLVIKAKTKEAIKPEVWNKIEFKLANLGNAVAQEISVNFSDDFVIRGTTIIDILESGEELDLEIELYPKSKGLIPLTIELMYRSFKGKSYSIDKQDIVEVTDSGEFESRDLFVSGVGATVIADEVPISEEVYKFDAFSIVCENCNARVPSNFRICGKCGFRLRKSRRSQYLTSNNCSNCGNQLSGEQKFCGSCGQTTKNDNAEKTCNSCNSTLKPGQKFCGKCGTTILRR</sequence>
<dbReference type="Pfam" id="PF12773">
    <property type="entry name" value="DZR"/>
    <property type="match status" value="1"/>
</dbReference>
<dbReference type="GO" id="GO:0006886">
    <property type="term" value="P:intracellular protein transport"/>
    <property type="evidence" value="ECO:0007669"/>
    <property type="project" value="InterPro"/>
</dbReference>